<evidence type="ECO:0000313" key="4">
    <source>
        <dbReference type="EMBL" id="GFH51213.1"/>
    </source>
</evidence>
<evidence type="ECO:0000256" key="3">
    <source>
        <dbReference type="SAM" id="Phobius"/>
    </source>
</evidence>
<evidence type="ECO:0000256" key="1">
    <source>
        <dbReference type="ARBA" id="ARBA00004496"/>
    </source>
</evidence>
<keyword evidence="3" id="KW-0472">Membrane</keyword>
<gene>
    <name evidence="4" type="ORF">CTEN210_07689</name>
</gene>
<evidence type="ECO:0000256" key="2">
    <source>
        <dbReference type="ARBA" id="ARBA00022490"/>
    </source>
</evidence>
<accession>A0AAD3H5X6</accession>
<evidence type="ECO:0000313" key="5">
    <source>
        <dbReference type="Proteomes" id="UP001054902"/>
    </source>
</evidence>
<evidence type="ECO:0008006" key="6">
    <source>
        <dbReference type="Google" id="ProtNLM"/>
    </source>
</evidence>
<sequence>MKKSNTSPTAVSSSLDSIMYIIIKIKTLLIGVAIFVVILTVMITSERTFTRADSASSRGMSAAATKEASSLHSSSSVPISFPFGSGDDKKTLDFIHCGASIKKGKMNEITEIILLHGAKYTKKDWVTSGIFDDLCLRGEGKFSVTALDLSVTATGEALRDVFNALSKKKVISGGPAIIVSPSASGKTIMDLIINAITENDVTLGDYLKIWIPVASPAVLSANYDGKTFDFLKKQGIPILAINGNQDRMGKKVTEKLMELSGARGIEIEGSHAVYLDEPNEFVETVVQYVQGIDNEER</sequence>
<dbReference type="GO" id="GO:0005737">
    <property type="term" value="C:cytoplasm"/>
    <property type="evidence" value="ECO:0007669"/>
    <property type="project" value="UniProtKB-SubCell"/>
</dbReference>
<protein>
    <recommendedName>
        <fullName evidence="6">AB hydrolase-1 domain-containing protein</fullName>
    </recommendedName>
</protein>
<dbReference type="Proteomes" id="UP001054902">
    <property type="component" value="Unassembled WGS sequence"/>
</dbReference>
<name>A0AAD3H5X6_9STRA</name>
<comment type="subcellular location">
    <subcellularLocation>
        <location evidence="1">Cytoplasm</location>
    </subcellularLocation>
</comment>
<keyword evidence="3" id="KW-0812">Transmembrane</keyword>
<dbReference type="EMBL" id="BLLK01000045">
    <property type="protein sequence ID" value="GFH51213.1"/>
    <property type="molecule type" value="Genomic_DNA"/>
</dbReference>
<dbReference type="PANTHER" id="PTHR46197">
    <property type="entry name" value="PROTEIN ABHD14B-LIKE"/>
    <property type="match status" value="1"/>
</dbReference>
<dbReference type="AlphaFoldDB" id="A0AAD3H5X6"/>
<dbReference type="InterPro" id="IPR029058">
    <property type="entry name" value="AB_hydrolase_fold"/>
</dbReference>
<keyword evidence="2" id="KW-0963">Cytoplasm</keyword>
<keyword evidence="3" id="KW-1133">Transmembrane helix</keyword>
<comment type="caution">
    <text evidence="4">The sequence shown here is derived from an EMBL/GenBank/DDBJ whole genome shotgun (WGS) entry which is preliminary data.</text>
</comment>
<dbReference type="Gene3D" id="3.40.50.1820">
    <property type="entry name" value="alpha/beta hydrolase"/>
    <property type="match status" value="1"/>
</dbReference>
<organism evidence="4 5">
    <name type="scientific">Chaetoceros tenuissimus</name>
    <dbReference type="NCBI Taxonomy" id="426638"/>
    <lineage>
        <taxon>Eukaryota</taxon>
        <taxon>Sar</taxon>
        <taxon>Stramenopiles</taxon>
        <taxon>Ochrophyta</taxon>
        <taxon>Bacillariophyta</taxon>
        <taxon>Coscinodiscophyceae</taxon>
        <taxon>Chaetocerotophycidae</taxon>
        <taxon>Chaetocerotales</taxon>
        <taxon>Chaetocerotaceae</taxon>
        <taxon>Chaetoceros</taxon>
    </lineage>
</organism>
<reference evidence="4 5" key="1">
    <citation type="journal article" date="2021" name="Sci. Rep.">
        <title>The genome of the diatom Chaetoceros tenuissimus carries an ancient integrated fragment of an extant virus.</title>
        <authorList>
            <person name="Hongo Y."/>
            <person name="Kimura K."/>
            <person name="Takaki Y."/>
            <person name="Yoshida Y."/>
            <person name="Baba S."/>
            <person name="Kobayashi G."/>
            <person name="Nagasaki K."/>
            <person name="Hano T."/>
            <person name="Tomaru Y."/>
        </authorList>
    </citation>
    <scope>NUCLEOTIDE SEQUENCE [LARGE SCALE GENOMIC DNA]</scope>
    <source>
        <strain evidence="4 5">NIES-3715</strain>
    </source>
</reference>
<proteinExistence type="predicted"/>
<dbReference type="PANTHER" id="PTHR46197:SF3">
    <property type="entry name" value="AB HYDROLASE-1 DOMAIN-CONTAINING PROTEIN"/>
    <property type="match status" value="1"/>
</dbReference>
<dbReference type="SUPFAM" id="SSF53474">
    <property type="entry name" value="alpha/beta-Hydrolases"/>
    <property type="match status" value="1"/>
</dbReference>
<keyword evidence="5" id="KW-1185">Reference proteome</keyword>
<feature type="transmembrane region" description="Helical" evidence="3">
    <location>
        <begin position="20"/>
        <end position="43"/>
    </location>
</feature>